<evidence type="ECO:0000313" key="5">
    <source>
        <dbReference type="Proteomes" id="UP000007879"/>
    </source>
</evidence>
<keyword evidence="3" id="KW-1133">Transmembrane helix</keyword>
<evidence type="ECO:0000256" key="3">
    <source>
        <dbReference type="SAM" id="Phobius"/>
    </source>
</evidence>
<feature type="region of interest" description="Disordered" evidence="2">
    <location>
        <begin position="471"/>
        <end position="502"/>
    </location>
</feature>
<evidence type="ECO:0008006" key="6">
    <source>
        <dbReference type="Google" id="ProtNLM"/>
    </source>
</evidence>
<name>A0A1X7VEJ1_AMPQE</name>
<dbReference type="Pfam" id="PF12576">
    <property type="entry name" value="DUF3754"/>
    <property type="match status" value="1"/>
</dbReference>
<dbReference type="Proteomes" id="UP000007879">
    <property type="component" value="Unassembled WGS sequence"/>
</dbReference>
<dbReference type="KEGG" id="aqu:100632321"/>
<dbReference type="InterPro" id="IPR022227">
    <property type="entry name" value="DUF3754"/>
</dbReference>
<sequence length="502" mass="56770">MAVHMTTAVLRRQSLHSSSSGPFLSLLQRGRRIDKCGRCFSTSEALVPADTSHKNGEERVQRKITEESYLIGEHQPNKFIPVTRLMLVNTLLEDRKLLSPEERERIRDLSASLDTCILQQFYTQLDELKLLYDGLDPDKDTITTKVSAKDRLDSEYWLLHKLEHLLYKANYLKIPKEKVLLLLQEHNTSEGVRVAVDPSQYSVLKIWTRGFKKIPVPFFEKLKFGFSKVLSRGRDERRGPMNEVFTRVFIAVRSKKESKLHLKVFKDVPCPHLEYLLPDGKIRMSMFDKGFLTSSVFLGSIVAAAKGIALAGDYNMDFAWIGLGLAGLIGARGWLGYKNKRNAYLVNLSRTLYFKSVSNNRGVLTLLTDRAQDEESKESLLAYVFLLSPPNRRGVPGLAYTSRDPAYDTEESLKERIEDWLKSKFKITGVSFDIEDALLKLDTMGLLVRHANETLSVVPMSVALETLPGPSLTLSGGLRNPETIEEGDGGGEDPLSYHEGWR</sequence>
<reference evidence="5" key="1">
    <citation type="journal article" date="2010" name="Nature">
        <title>The Amphimedon queenslandica genome and the evolution of animal complexity.</title>
        <authorList>
            <person name="Srivastava M."/>
            <person name="Simakov O."/>
            <person name="Chapman J."/>
            <person name="Fahey B."/>
            <person name="Gauthier M.E."/>
            <person name="Mitros T."/>
            <person name="Richards G.S."/>
            <person name="Conaco C."/>
            <person name="Dacre M."/>
            <person name="Hellsten U."/>
            <person name="Larroux C."/>
            <person name="Putnam N.H."/>
            <person name="Stanke M."/>
            <person name="Adamska M."/>
            <person name="Darling A."/>
            <person name="Degnan S.M."/>
            <person name="Oakley T.H."/>
            <person name="Plachetzki D.C."/>
            <person name="Zhai Y."/>
            <person name="Adamski M."/>
            <person name="Calcino A."/>
            <person name="Cummins S.F."/>
            <person name="Goodstein D.M."/>
            <person name="Harris C."/>
            <person name="Jackson D.J."/>
            <person name="Leys S.P."/>
            <person name="Shu S."/>
            <person name="Woodcroft B.J."/>
            <person name="Vervoort M."/>
            <person name="Kosik K.S."/>
            <person name="Manning G."/>
            <person name="Degnan B.M."/>
            <person name="Rokhsar D.S."/>
        </authorList>
    </citation>
    <scope>NUCLEOTIDE SEQUENCE [LARGE SCALE GENOMIC DNA]</scope>
</reference>
<evidence type="ECO:0000256" key="2">
    <source>
        <dbReference type="SAM" id="MobiDB-lite"/>
    </source>
</evidence>
<evidence type="ECO:0000313" key="4">
    <source>
        <dbReference type="EnsemblMetazoa" id="Aqu2.1.38446_001"/>
    </source>
</evidence>
<dbReference type="eggNOG" id="ENOG502R7U4">
    <property type="taxonomic scope" value="Eukaryota"/>
</dbReference>
<feature type="transmembrane region" description="Helical" evidence="3">
    <location>
        <begin position="291"/>
        <end position="312"/>
    </location>
</feature>
<accession>A0A1X7VEJ1</accession>
<organism evidence="4">
    <name type="scientific">Amphimedon queenslandica</name>
    <name type="common">Sponge</name>
    <dbReference type="NCBI Taxonomy" id="400682"/>
    <lineage>
        <taxon>Eukaryota</taxon>
        <taxon>Metazoa</taxon>
        <taxon>Porifera</taxon>
        <taxon>Demospongiae</taxon>
        <taxon>Heteroscleromorpha</taxon>
        <taxon>Haplosclerida</taxon>
        <taxon>Niphatidae</taxon>
        <taxon>Amphimedon</taxon>
    </lineage>
</organism>
<keyword evidence="3" id="KW-0472">Membrane</keyword>
<keyword evidence="5" id="KW-1185">Reference proteome</keyword>
<keyword evidence="3" id="KW-0812">Transmembrane</keyword>
<keyword evidence="1" id="KW-0597">Phosphoprotein</keyword>
<dbReference type="PANTHER" id="PTHR16095:SF11">
    <property type="entry name" value="TRANSMEMBRANE PROTEIN 143"/>
    <property type="match status" value="1"/>
</dbReference>
<dbReference type="EnsemblMetazoa" id="XM_003384615.2">
    <property type="protein sequence ID" value="XP_003384663.1"/>
    <property type="gene ID" value="LOC100632321"/>
</dbReference>
<protein>
    <recommendedName>
        <fullName evidence="6">Transmembrane protein 143</fullName>
    </recommendedName>
</protein>
<dbReference type="InParanoid" id="A0A1X7VEJ1"/>
<gene>
    <name evidence="4" type="primary">100632321</name>
</gene>
<dbReference type="EnsemblMetazoa" id="Aqu2.1.38446_001">
    <property type="protein sequence ID" value="Aqu2.1.38446_001"/>
    <property type="gene ID" value="Aqu2.1.38446"/>
</dbReference>
<dbReference type="AlphaFoldDB" id="A0A1X7VEJ1"/>
<evidence type="ECO:0000256" key="1">
    <source>
        <dbReference type="ARBA" id="ARBA00022553"/>
    </source>
</evidence>
<feature type="transmembrane region" description="Helical" evidence="3">
    <location>
        <begin position="318"/>
        <end position="335"/>
    </location>
</feature>
<dbReference type="PANTHER" id="PTHR16095">
    <property type="entry name" value="TRANSMEMBRANE PROTEIN 143 FAMILY MEMBER"/>
    <property type="match status" value="1"/>
</dbReference>
<reference evidence="4" key="2">
    <citation type="submission" date="2017-05" db="UniProtKB">
        <authorList>
            <consortium name="EnsemblMetazoa"/>
        </authorList>
    </citation>
    <scope>IDENTIFICATION</scope>
</reference>
<dbReference type="OrthoDB" id="2020015at2759"/>
<proteinExistence type="predicted"/>